<accession>A0ABV9PWH1</accession>
<proteinExistence type="predicted"/>
<keyword evidence="1" id="KW-0175">Coiled coil</keyword>
<comment type="caution">
    <text evidence="2">The sequence shown here is derived from an EMBL/GenBank/DDBJ whole genome shotgun (WGS) entry which is preliminary data.</text>
</comment>
<evidence type="ECO:0000313" key="3">
    <source>
        <dbReference type="Proteomes" id="UP001596002"/>
    </source>
</evidence>
<dbReference type="RefSeq" id="WP_380023851.1">
    <property type="nucleotide sequence ID" value="NZ_JBHSHC010000013.1"/>
</dbReference>
<evidence type="ECO:0000256" key="1">
    <source>
        <dbReference type="SAM" id="Coils"/>
    </source>
</evidence>
<gene>
    <name evidence="2" type="ORF">ACFO8Q_01810</name>
</gene>
<name>A0ABV9PWH1_9BACL</name>
<dbReference type="Proteomes" id="UP001596002">
    <property type="component" value="Unassembled WGS sequence"/>
</dbReference>
<dbReference type="EMBL" id="JBHSHC010000013">
    <property type="protein sequence ID" value="MFC4766135.1"/>
    <property type="molecule type" value="Genomic_DNA"/>
</dbReference>
<sequence>MENDLSQKIFEKLVSMETDMKEMKANIGQLKSDVTELKEGQKNMERMLDSLADIVGGKITRVEVKVRMLEEYVGTRLG</sequence>
<evidence type="ECO:0000313" key="2">
    <source>
        <dbReference type="EMBL" id="MFC4766135.1"/>
    </source>
</evidence>
<dbReference type="Gene3D" id="1.20.5.190">
    <property type="match status" value="1"/>
</dbReference>
<keyword evidence="3" id="KW-1185">Reference proteome</keyword>
<protein>
    <submittedName>
        <fullName evidence="2">Uncharacterized protein</fullName>
    </submittedName>
</protein>
<feature type="coiled-coil region" evidence="1">
    <location>
        <begin position="13"/>
        <end position="40"/>
    </location>
</feature>
<reference evidence="3" key="1">
    <citation type="journal article" date="2019" name="Int. J. Syst. Evol. Microbiol.">
        <title>The Global Catalogue of Microorganisms (GCM) 10K type strain sequencing project: providing services to taxonomists for standard genome sequencing and annotation.</title>
        <authorList>
            <consortium name="The Broad Institute Genomics Platform"/>
            <consortium name="The Broad Institute Genome Sequencing Center for Infectious Disease"/>
            <person name="Wu L."/>
            <person name="Ma J."/>
        </authorList>
    </citation>
    <scope>NUCLEOTIDE SEQUENCE [LARGE SCALE GENOMIC DNA]</scope>
    <source>
        <strain evidence="3">WYCCWR 12678</strain>
    </source>
</reference>
<organism evidence="2 3">
    <name type="scientific">Effusibacillus consociatus</name>
    <dbReference type="NCBI Taxonomy" id="1117041"/>
    <lineage>
        <taxon>Bacteria</taxon>
        <taxon>Bacillati</taxon>
        <taxon>Bacillota</taxon>
        <taxon>Bacilli</taxon>
        <taxon>Bacillales</taxon>
        <taxon>Alicyclobacillaceae</taxon>
        <taxon>Effusibacillus</taxon>
    </lineage>
</organism>